<name>A0AAD8RJW7_LOLMU</name>
<reference evidence="3" key="1">
    <citation type="submission" date="2023-07" db="EMBL/GenBank/DDBJ databases">
        <title>A chromosome-level genome assembly of Lolium multiflorum.</title>
        <authorList>
            <person name="Chen Y."/>
            <person name="Copetti D."/>
            <person name="Kolliker R."/>
            <person name="Studer B."/>
        </authorList>
    </citation>
    <scope>NUCLEOTIDE SEQUENCE</scope>
    <source>
        <strain evidence="3">02402/16</strain>
        <tissue evidence="3">Leaf</tissue>
    </source>
</reference>
<dbReference type="GO" id="GO:0004523">
    <property type="term" value="F:RNA-DNA hybrid ribonuclease activity"/>
    <property type="evidence" value="ECO:0007669"/>
    <property type="project" value="InterPro"/>
</dbReference>
<accession>A0AAD8RJW7</accession>
<dbReference type="CDD" id="cd06222">
    <property type="entry name" value="RNase_H_like"/>
    <property type="match status" value="1"/>
</dbReference>
<sequence>MTLYQIWLARNEAREEVAVEDPDAIARKSLYLVEEWSSLKSVPSPRPVRSEEHWLPPEEAWCKANADGSVRMSSGLGGTGLVLRDHLGGFLAGECHFLPSISDPERAELIACKRALELAKTQGREKICLETDCLGAVTKLRSKEMDRSVHGLLVEEVKSLLKGFVEQSIRHARLDLLQELVRSYSNNRYEEGASIARGEEEQLDVKLDMELDMKTSHGRAREEREACTREEDQVQADAQPGLTGRHAGLPGDNA</sequence>
<dbReference type="PANTHER" id="PTHR47074:SF73">
    <property type="entry name" value="OS04G0448401 PROTEIN"/>
    <property type="match status" value="1"/>
</dbReference>
<feature type="domain" description="RNase H type-1" evidence="2">
    <location>
        <begin position="65"/>
        <end position="173"/>
    </location>
</feature>
<dbReference type="InterPro" id="IPR002156">
    <property type="entry name" value="RNaseH_domain"/>
</dbReference>
<dbReference type="Gene3D" id="3.30.420.10">
    <property type="entry name" value="Ribonuclease H-like superfamily/Ribonuclease H"/>
    <property type="match status" value="1"/>
</dbReference>
<organism evidence="3 4">
    <name type="scientific">Lolium multiflorum</name>
    <name type="common">Italian ryegrass</name>
    <name type="synonym">Lolium perenne subsp. multiflorum</name>
    <dbReference type="NCBI Taxonomy" id="4521"/>
    <lineage>
        <taxon>Eukaryota</taxon>
        <taxon>Viridiplantae</taxon>
        <taxon>Streptophyta</taxon>
        <taxon>Embryophyta</taxon>
        <taxon>Tracheophyta</taxon>
        <taxon>Spermatophyta</taxon>
        <taxon>Magnoliopsida</taxon>
        <taxon>Liliopsida</taxon>
        <taxon>Poales</taxon>
        <taxon>Poaceae</taxon>
        <taxon>BOP clade</taxon>
        <taxon>Pooideae</taxon>
        <taxon>Poodae</taxon>
        <taxon>Poeae</taxon>
        <taxon>Poeae Chloroplast Group 2 (Poeae type)</taxon>
        <taxon>Loliodinae</taxon>
        <taxon>Loliinae</taxon>
        <taxon>Lolium</taxon>
    </lineage>
</organism>
<dbReference type="AlphaFoldDB" id="A0AAD8RJW7"/>
<dbReference type="Pfam" id="PF13456">
    <property type="entry name" value="RVT_3"/>
    <property type="match status" value="1"/>
</dbReference>
<keyword evidence="4" id="KW-1185">Reference proteome</keyword>
<feature type="region of interest" description="Disordered" evidence="1">
    <location>
        <begin position="214"/>
        <end position="254"/>
    </location>
</feature>
<evidence type="ECO:0000313" key="4">
    <source>
        <dbReference type="Proteomes" id="UP001231189"/>
    </source>
</evidence>
<dbReference type="Proteomes" id="UP001231189">
    <property type="component" value="Unassembled WGS sequence"/>
</dbReference>
<proteinExistence type="predicted"/>
<evidence type="ECO:0000256" key="1">
    <source>
        <dbReference type="SAM" id="MobiDB-lite"/>
    </source>
</evidence>
<dbReference type="PANTHER" id="PTHR47074">
    <property type="entry name" value="BNAC02G40300D PROTEIN"/>
    <property type="match status" value="1"/>
</dbReference>
<feature type="compositionally biased region" description="Basic and acidic residues" evidence="1">
    <location>
        <begin position="214"/>
        <end position="232"/>
    </location>
</feature>
<dbReference type="InterPro" id="IPR052929">
    <property type="entry name" value="RNase_H-like_EbsB-rel"/>
</dbReference>
<protein>
    <recommendedName>
        <fullName evidence="2">RNase H type-1 domain-containing protein</fullName>
    </recommendedName>
</protein>
<gene>
    <name evidence="3" type="ORF">QYE76_000365</name>
</gene>
<dbReference type="InterPro" id="IPR012337">
    <property type="entry name" value="RNaseH-like_sf"/>
</dbReference>
<dbReference type="InterPro" id="IPR044730">
    <property type="entry name" value="RNase_H-like_dom_plant"/>
</dbReference>
<dbReference type="GO" id="GO:0003676">
    <property type="term" value="F:nucleic acid binding"/>
    <property type="evidence" value="ECO:0007669"/>
    <property type="project" value="InterPro"/>
</dbReference>
<dbReference type="EMBL" id="JAUUTY010000005">
    <property type="protein sequence ID" value="KAK1626050.1"/>
    <property type="molecule type" value="Genomic_DNA"/>
</dbReference>
<evidence type="ECO:0000259" key="2">
    <source>
        <dbReference type="Pfam" id="PF13456"/>
    </source>
</evidence>
<evidence type="ECO:0000313" key="3">
    <source>
        <dbReference type="EMBL" id="KAK1626050.1"/>
    </source>
</evidence>
<dbReference type="InterPro" id="IPR036397">
    <property type="entry name" value="RNaseH_sf"/>
</dbReference>
<dbReference type="SUPFAM" id="SSF53098">
    <property type="entry name" value="Ribonuclease H-like"/>
    <property type="match status" value="1"/>
</dbReference>
<comment type="caution">
    <text evidence="3">The sequence shown here is derived from an EMBL/GenBank/DDBJ whole genome shotgun (WGS) entry which is preliminary data.</text>
</comment>